<reference evidence="5 6" key="1">
    <citation type="journal article" date="2021" name="Hortic Res">
        <title>Chromosome-scale assembly of the Dendrobium chrysotoxum genome enhances the understanding of orchid evolution.</title>
        <authorList>
            <person name="Zhang Y."/>
            <person name="Zhang G.Q."/>
            <person name="Zhang D."/>
            <person name="Liu X.D."/>
            <person name="Xu X.Y."/>
            <person name="Sun W.H."/>
            <person name="Yu X."/>
            <person name="Zhu X."/>
            <person name="Wang Z.W."/>
            <person name="Zhao X."/>
            <person name="Zhong W.Y."/>
            <person name="Chen H."/>
            <person name="Yin W.L."/>
            <person name="Huang T."/>
            <person name="Niu S.C."/>
            <person name="Liu Z.J."/>
        </authorList>
    </citation>
    <scope>NUCLEOTIDE SEQUENCE [LARGE SCALE GENOMIC DNA]</scope>
    <source>
        <strain evidence="5">Lindl</strain>
    </source>
</reference>
<gene>
    <name evidence="5" type="ORF">IEQ34_021142</name>
</gene>
<evidence type="ECO:0000313" key="6">
    <source>
        <dbReference type="Proteomes" id="UP000775213"/>
    </source>
</evidence>
<dbReference type="SUPFAM" id="SSF54001">
    <property type="entry name" value="Cysteine proteinases"/>
    <property type="match status" value="1"/>
</dbReference>
<dbReference type="GO" id="GO:0006508">
    <property type="term" value="P:proteolysis"/>
    <property type="evidence" value="ECO:0007669"/>
    <property type="project" value="UniProtKB-KW"/>
</dbReference>
<evidence type="ECO:0000313" key="5">
    <source>
        <dbReference type="EMBL" id="KAH0450450.1"/>
    </source>
</evidence>
<sequence>MDQYLDNNHIEAFDILLAEKNTLRPGNYHPFIFVSSLHWHVPQQGSALYKYESKRYVSHISKESVRASNFMLLLVANKSHWTLLVEDLKSKAWIFFDSLPNPIHRAVLPNVINHLYTETYVNYFEGDIRNWPLSITTKIPTQTNGFDCWMFVCKYMEVIILPRAVNWKEQLHW</sequence>
<comment type="caution">
    <text evidence="5">The sequence shown here is derived from an EMBL/GenBank/DDBJ whole genome shotgun (WGS) entry which is preliminary data.</text>
</comment>
<keyword evidence="6" id="KW-1185">Reference proteome</keyword>
<dbReference type="Gene3D" id="3.40.395.10">
    <property type="entry name" value="Adenoviral Proteinase, Chain A"/>
    <property type="match status" value="1"/>
</dbReference>
<dbReference type="PROSITE" id="PS50600">
    <property type="entry name" value="ULP_PROTEASE"/>
    <property type="match status" value="1"/>
</dbReference>
<evidence type="ECO:0000256" key="3">
    <source>
        <dbReference type="ARBA" id="ARBA00022801"/>
    </source>
</evidence>
<dbReference type="InterPro" id="IPR038765">
    <property type="entry name" value="Papain-like_cys_pep_sf"/>
</dbReference>
<dbReference type="Proteomes" id="UP000775213">
    <property type="component" value="Unassembled WGS sequence"/>
</dbReference>
<dbReference type="GO" id="GO:0008234">
    <property type="term" value="F:cysteine-type peptidase activity"/>
    <property type="evidence" value="ECO:0007669"/>
    <property type="project" value="InterPro"/>
</dbReference>
<evidence type="ECO:0000256" key="2">
    <source>
        <dbReference type="ARBA" id="ARBA00022670"/>
    </source>
</evidence>
<feature type="domain" description="Ubiquitin-like protease family profile" evidence="4">
    <location>
        <begin position="1"/>
        <end position="159"/>
    </location>
</feature>
<accession>A0AAV7FL33</accession>
<dbReference type="AlphaFoldDB" id="A0AAV7FL33"/>
<organism evidence="5 6">
    <name type="scientific">Dendrobium chrysotoxum</name>
    <name type="common">Orchid</name>
    <dbReference type="NCBI Taxonomy" id="161865"/>
    <lineage>
        <taxon>Eukaryota</taxon>
        <taxon>Viridiplantae</taxon>
        <taxon>Streptophyta</taxon>
        <taxon>Embryophyta</taxon>
        <taxon>Tracheophyta</taxon>
        <taxon>Spermatophyta</taxon>
        <taxon>Magnoliopsida</taxon>
        <taxon>Liliopsida</taxon>
        <taxon>Asparagales</taxon>
        <taxon>Orchidaceae</taxon>
        <taxon>Epidendroideae</taxon>
        <taxon>Malaxideae</taxon>
        <taxon>Dendrobiinae</taxon>
        <taxon>Dendrobium</taxon>
    </lineage>
</organism>
<protein>
    <recommendedName>
        <fullName evidence="4">Ubiquitin-like protease family profile domain-containing protein</fullName>
    </recommendedName>
</protein>
<dbReference type="EMBL" id="JAGFBR010000018">
    <property type="protein sequence ID" value="KAH0450450.1"/>
    <property type="molecule type" value="Genomic_DNA"/>
</dbReference>
<dbReference type="InterPro" id="IPR003653">
    <property type="entry name" value="Peptidase_C48_C"/>
</dbReference>
<evidence type="ECO:0000256" key="1">
    <source>
        <dbReference type="ARBA" id="ARBA00005234"/>
    </source>
</evidence>
<name>A0AAV7FL33_DENCH</name>
<evidence type="ECO:0000259" key="4">
    <source>
        <dbReference type="PROSITE" id="PS50600"/>
    </source>
</evidence>
<proteinExistence type="inferred from homology"/>
<dbReference type="Pfam" id="PF02902">
    <property type="entry name" value="Peptidase_C48"/>
    <property type="match status" value="1"/>
</dbReference>
<comment type="similarity">
    <text evidence="1">Belongs to the peptidase C48 family.</text>
</comment>
<keyword evidence="3" id="KW-0378">Hydrolase</keyword>
<keyword evidence="2" id="KW-0645">Protease</keyword>